<name>A0A444X711_ARAHY</name>
<dbReference type="Pfam" id="PF10536">
    <property type="entry name" value="PMD"/>
    <property type="match status" value="1"/>
</dbReference>
<accession>A0A444X711</accession>
<dbReference type="GO" id="GO:0010073">
    <property type="term" value="P:meristem maintenance"/>
    <property type="evidence" value="ECO:0007669"/>
    <property type="project" value="InterPro"/>
</dbReference>
<feature type="transmembrane region" description="Helical" evidence="1">
    <location>
        <begin position="13"/>
        <end position="36"/>
    </location>
</feature>
<evidence type="ECO:0000313" key="3">
    <source>
        <dbReference type="EMBL" id="RYQ85467.1"/>
    </source>
</evidence>
<evidence type="ECO:0000313" key="4">
    <source>
        <dbReference type="Proteomes" id="UP000289738"/>
    </source>
</evidence>
<dbReference type="InterPro" id="IPR019557">
    <property type="entry name" value="AminoTfrase-like_pln_mobile"/>
</dbReference>
<dbReference type="Proteomes" id="UP000289738">
    <property type="component" value="Chromosome B10"/>
</dbReference>
<dbReference type="AlphaFoldDB" id="A0A444X711"/>
<proteinExistence type="predicted"/>
<keyword evidence="1" id="KW-1133">Transmembrane helix</keyword>
<dbReference type="PANTHER" id="PTHR46033">
    <property type="entry name" value="PROTEIN MAIN-LIKE 2"/>
    <property type="match status" value="1"/>
</dbReference>
<gene>
    <name evidence="3" type="ORF">Ahy_B10g105037</name>
</gene>
<dbReference type="InterPro" id="IPR044824">
    <property type="entry name" value="MAIN-like"/>
</dbReference>
<evidence type="ECO:0000256" key="1">
    <source>
        <dbReference type="SAM" id="Phobius"/>
    </source>
</evidence>
<evidence type="ECO:0000259" key="2">
    <source>
        <dbReference type="Pfam" id="PF10536"/>
    </source>
</evidence>
<dbReference type="EMBL" id="SDMP01000020">
    <property type="protein sequence ID" value="RYQ85467.1"/>
    <property type="molecule type" value="Genomic_DNA"/>
</dbReference>
<protein>
    <recommendedName>
        <fullName evidence="2">Aminotransferase-like plant mobile domain-containing protein</fullName>
    </recommendedName>
</protein>
<reference evidence="3 4" key="1">
    <citation type="submission" date="2019-01" db="EMBL/GenBank/DDBJ databases">
        <title>Sequencing of cultivated peanut Arachis hypogaea provides insights into genome evolution and oil improvement.</title>
        <authorList>
            <person name="Chen X."/>
        </authorList>
    </citation>
    <scope>NUCLEOTIDE SEQUENCE [LARGE SCALE GENOMIC DNA]</scope>
    <source>
        <strain evidence="4">cv. Fuhuasheng</strain>
        <tissue evidence="3">Leaves</tissue>
    </source>
</reference>
<keyword evidence="1" id="KW-0472">Membrane</keyword>
<dbReference type="PANTHER" id="PTHR46033:SF8">
    <property type="entry name" value="PROTEIN MAINTENANCE OF MERISTEMS-LIKE"/>
    <property type="match status" value="1"/>
</dbReference>
<organism evidence="3 4">
    <name type="scientific">Arachis hypogaea</name>
    <name type="common">Peanut</name>
    <dbReference type="NCBI Taxonomy" id="3818"/>
    <lineage>
        <taxon>Eukaryota</taxon>
        <taxon>Viridiplantae</taxon>
        <taxon>Streptophyta</taxon>
        <taxon>Embryophyta</taxon>
        <taxon>Tracheophyta</taxon>
        <taxon>Spermatophyta</taxon>
        <taxon>Magnoliopsida</taxon>
        <taxon>eudicotyledons</taxon>
        <taxon>Gunneridae</taxon>
        <taxon>Pentapetalae</taxon>
        <taxon>rosids</taxon>
        <taxon>fabids</taxon>
        <taxon>Fabales</taxon>
        <taxon>Fabaceae</taxon>
        <taxon>Papilionoideae</taxon>
        <taxon>50 kb inversion clade</taxon>
        <taxon>dalbergioids sensu lato</taxon>
        <taxon>Dalbergieae</taxon>
        <taxon>Pterocarpus clade</taxon>
        <taxon>Arachis</taxon>
    </lineage>
</organism>
<keyword evidence="1" id="KW-0812">Transmembrane</keyword>
<comment type="caution">
    <text evidence="3">The sequence shown here is derived from an EMBL/GenBank/DDBJ whole genome shotgun (WGS) entry which is preliminary data.</text>
</comment>
<keyword evidence="4" id="KW-1185">Reference proteome</keyword>
<sequence length="211" mass="24502">MIDKSNNQVHIRWLPLLVDFGSCSGISWGSLLAWMYHSLYHVARRDTTDIAGCTLLLMSCIYHMLPQWCPEDRQILTFPLAVRLIGMSQQTRDHHAQRVLRSRTSLDQLALDEVRSPREWGTWLSVVPLECFNIVKFHQPNQVKCQFKVPAGCRVRHLSGEDVLDDPRLTTLPNDVQPMLSQPREVLQLPTDVPDRWRRAREVRSDMRRPA</sequence>
<feature type="domain" description="Aminotransferase-like plant mobile" evidence="2">
    <location>
        <begin position="3"/>
        <end position="147"/>
    </location>
</feature>